<dbReference type="Proteomes" id="UP001230649">
    <property type="component" value="Unassembled WGS sequence"/>
</dbReference>
<comment type="caution">
    <text evidence="1">The sequence shown here is derived from an EMBL/GenBank/DDBJ whole genome shotgun (WGS) entry which is preliminary data.</text>
</comment>
<keyword evidence="2" id="KW-1185">Reference proteome</keyword>
<evidence type="ECO:0000313" key="1">
    <source>
        <dbReference type="EMBL" id="KAJ9114169.1"/>
    </source>
</evidence>
<protein>
    <submittedName>
        <fullName evidence="1">Uncharacterized protein</fullName>
    </submittedName>
</protein>
<dbReference type="EMBL" id="JASBWS010000010">
    <property type="protein sequence ID" value="KAJ9114169.1"/>
    <property type="molecule type" value="Genomic_DNA"/>
</dbReference>
<gene>
    <name evidence="1" type="ORF">QFC20_001685</name>
</gene>
<proteinExistence type="predicted"/>
<evidence type="ECO:0000313" key="2">
    <source>
        <dbReference type="Proteomes" id="UP001230649"/>
    </source>
</evidence>
<accession>A0ACC2WSL8</accession>
<reference evidence="1" key="1">
    <citation type="submission" date="2023-04" db="EMBL/GenBank/DDBJ databases">
        <title>Draft Genome sequencing of Naganishia species isolated from polar environments using Oxford Nanopore Technology.</title>
        <authorList>
            <person name="Leo P."/>
            <person name="Venkateswaran K."/>
        </authorList>
    </citation>
    <scope>NUCLEOTIDE SEQUENCE</scope>
    <source>
        <strain evidence="1">MNA-CCFEE 5262</strain>
    </source>
</reference>
<name>A0ACC2WSL8_9TREE</name>
<organism evidence="1 2">
    <name type="scientific">Naganishia adeliensis</name>
    <dbReference type="NCBI Taxonomy" id="92952"/>
    <lineage>
        <taxon>Eukaryota</taxon>
        <taxon>Fungi</taxon>
        <taxon>Dikarya</taxon>
        <taxon>Basidiomycota</taxon>
        <taxon>Agaricomycotina</taxon>
        <taxon>Tremellomycetes</taxon>
        <taxon>Filobasidiales</taxon>
        <taxon>Filobasidiaceae</taxon>
        <taxon>Naganishia</taxon>
    </lineage>
</organism>
<sequence length="202" mass="22034">MPFFSTSKASENPSLSPSEVVTPPPQPPREVLNVPAGNSEISAEPRVLTEADRRTGDTKQDLVAAFKVLRGLAEDSTDRGSEKYASAFPHTLHGNQHLPLDIGNIPCARQALLSGIVAAFGVGSISYIARRRPKSAANWAVGSFVGISAIMWENCRRARAKELAQMQYIQERYAHRHISKLRRKDGGETSRLGEEDAGVRSV</sequence>